<dbReference type="AlphaFoldDB" id="A0A256IRI8"/>
<dbReference type="Proteomes" id="UP000216409">
    <property type="component" value="Unassembled WGS sequence"/>
</dbReference>
<organism evidence="1 2">
    <name type="scientific">Halorubrum ezzemoulense</name>
    <name type="common">Halorubrum chaoviator</name>
    <dbReference type="NCBI Taxonomy" id="337243"/>
    <lineage>
        <taxon>Archaea</taxon>
        <taxon>Methanobacteriati</taxon>
        <taxon>Methanobacteriota</taxon>
        <taxon>Stenosarchaea group</taxon>
        <taxon>Halobacteria</taxon>
        <taxon>Halobacteriales</taxon>
        <taxon>Haloferacaceae</taxon>
        <taxon>Halorubrum</taxon>
    </lineage>
</organism>
<evidence type="ECO:0000313" key="2">
    <source>
        <dbReference type="Proteomes" id="UP000216409"/>
    </source>
</evidence>
<protein>
    <submittedName>
        <fullName evidence="1">Transposase</fullName>
    </submittedName>
</protein>
<name>A0A256IRI8_HALEZ</name>
<dbReference type="EMBL" id="NHOW01000155">
    <property type="protein sequence ID" value="OYR59151.1"/>
    <property type="molecule type" value="Genomic_DNA"/>
</dbReference>
<evidence type="ECO:0000313" key="1">
    <source>
        <dbReference type="EMBL" id="OYR59151.1"/>
    </source>
</evidence>
<feature type="non-terminal residue" evidence="1">
    <location>
        <position position="66"/>
    </location>
</feature>
<accession>A0A256IRI8</accession>
<reference evidence="1 2" key="1">
    <citation type="journal article" date="2014" name="Front. Microbiol.">
        <title>Population and genomic analysis of the genus Halorubrum.</title>
        <authorList>
            <person name="Fullmer M.S."/>
            <person name="Soucy S.M."/>
            <person name="Swithers K.S."/>
            <person name="Makkay A.M."/>
            <person name="Wheeler R."/>
            <person name="Ventosa A."/>
            <person name="Gogarten J.P."/>
            <person name="Papke R.T."/>
        </authorList>
    </citation>
    <scope>NUCLEOTIDE SEQUENCE [LARGE SCALE GENOMIC DNA]</scope>
    <source>
        <strain evidence="1 2">LD3</strain>
    </source>
</reference>
<sequence>MKHTLRFRAYLPDDVESEAWHHIDILRQIRNHAVRDYYNSDYNDRPSDYDQHNKLTAWADCWPTFA</sequence>
<proteinExistence type="predicted"/>
<comment type="caution">
    <text evidence="1">The sequence shown here is derived from an EMBL/GenBank/DDBJ whole genome shotgun (WGS) entry which is preliminary data.</text>
</comment>
<gene>
    <name evidence="1" type="ORF">DJ83_13375</name>
</gene>